<reference evidence="2" key="1">
    <citation type="submission" date="2023-10" db="EMBL/GenBank/DDBJ databases">
        <authorList>
            <person name="Chen Y."/>
            <person name="Shah S."/>
            <person name="Dougan E. K."/>
            <person name="Thang M."/>
            <person name="Chan C."/>
        </authorList>
    </citation>
    <scope>NUCLEOTIDE SEQUENCE [LARGE SCALE GENOMIC DNA]</scope>
</reference>
<feature type="compositionally biased region" description="Polar residues" evidence="1">
    <location>
        <begin position="536"/>
        <end position="552"/>
    </location>
</feature>
<accession>A0ABN9WL66</accession>
<dbReference type="EMBL" id="CAUYUJ010018712">
    <property type="protein sequence ID" value="CAK0885734.1"/>
    <property type="molecule type" value="Genomic_DNA"/>
</dbReference>
<gene>
    <name evidence="2" type="ORF">PCOR1329_LOCUS67265</name>
</gene>
<organism evidence="2 3">
    <name type="scientific">Prorocentrum cordatum</name>
    <dbReference type="NCBI Taxonomy" id="2364126"/>
    <lineage>
        <taxon>Eukaryota</taxon>
        <taxon>Sar</taxon>
        <taxon>Alveolata</taxon>
        <taxon>Dinophyceae</taxon>
        <taxon>Prorocentrales</taxon>
        <taxon>Prorocentraceae</taxon>
        <taxon>Prorocentrum</taxon>
    </lineage>
</organism>
<protein>
    <recommendedName>
        <fullName evidence="4">Retrovirus-related Pol polyprotein from transposon TNT 1-94</fullName>
    </recommendedName>
</protein>
<feature type="compositionally biased region" description="Basic and acidic residues" evidence="1">
    <location>
        <begin position="1258"/>
        <end position="1271"/>
    </location>
</feature>
<feature type="compositionally biased region" description="Basic and acidic residues" evidence="1">
    <location>
        <begin position="509"/>
        <end position="535"/>
    </location>
</feature>
<evidence type="ECO:0000256" key="1">
    <source>
        <dbReference type="SAM" id="MobiDB-lite"/>
    </source>
</evidence>
<evidence type="ECO:0000313" key="2">
    <source>
        <dbReference type="EMBL" id="CAK0885734.1"/>
    </source>
</evidence>
<feature type="region of interest" description="Disordered" evidence="1">
    <location>
        <begin position="626"/>
        <end position="650"/>
    </location>
</feature>
<evidence type="ECO:0000313" key="3">
    <source>
        <dbReference type="Proteomes" id="UP001189429"/>
    </source>
</evidence>
<feature type="compositionally biased region" description="Basic and acidic residues" evidence="1">
    <location>
        <begin position="641"/>
        <end position="650"/>
    </location>
</feature>
<evidence type="ECO:0008006" key="4">
    <source>
        <dbReference type="Google" id="ProtNLM"/>
    </source>
</evidence>
<sequence>MLGRFGLDSRERSAILTAAGGSLDVVTMREKLMPSWEDDGLAERDGQAKCPNACAAQLGEDDRAWLDAREGDLDAGSFAVGQGPPGARDEGPDQAEADEGDIDAHLAAQHEEAEALPAIHAGGATGSPDASAKVAACRKELKFNLAAAMVAEQETGDSPREATSAEQAMREGRGIVDLFCAGAMGGARALDIVARKNMEKHGETRLHEVNIDYRPVHSFGIGKMERAHGRAKFGIAGAGVQGDVAIGDFAKDVPILVFEMLEKLGAVVDGDAGVAAFAKLAPGAPVQHEEPPDGGHYYMSLAHDLLEQNVKDPAELQKLIEIGRHISERGRKSAAASQESEQYQAEAAKVIEEVGLPFSLAWSSDELKQAQTAAKGISSMRKTDLIEKATEIGARVAPNMTSASLKLAMRRAIPQETAPEPTDYMGFGKHGATTYQQVLNRRPSSAEWTKKGANAKVSWEPIRLVSWLNGTRVAHFEKQMAGGCANVQVEPTEARGGARSSRRWTAGALREDELTEEGKQAVDLEEKQVNRRAQEETPSALGQLNQSGSQSEWPGRSLNYTEEPDPRKQRWLAKCIKENDHTEDLEALLAHGRVKLLEVACSPASILSAQMAEKCGEDAIRRASSWNGHKLGTPDGSQKASETRDESEPDHLWISTKSGPLSTLTLGFNGPNPARAEAASKRRLQAIKEREGAVQLVYDHVAQGRHAHWEWPIKRERWGHAMIRQMVEDGARAAVKVARCQLGVKNERGDPLLKEWLIATTFPNRAARKAMECPGGHLHGELTGGGPTTSTGYYTDELAKRTARAMIEERAPCYRELWNNMTDADAQGERAQAAGKENATMHAGPSSKEIKSEFSLIEQENCMARVSKLPHHMVGEVGPEGPWMSKQAAEHFDSDSTVREKIPGQGENKGQFKGLARVLAAETSRPVDGDLRENQTLHPDRAGPVVWLARAGRVIEVGPWVGLRGAWPHARRASCERGRREISEGALAPDEAAKFSVATATEVDNYVISFVLEPLPPGGAPPPEGAMRARWALEWKIDENTGDRKPKARIMVLGYMGPDYEHRPTTAPTMTRKSRHAVLQVMSWLGFGGFKADVAGAFPHNPDIQHDLFAVPVKELRKAVHGLAEAAIEWFMTVREALEEFGWAQMKMGPCVWALRGDARGQGSCLTRKALLDFLDPEKLDRLIAAKCDLDIIAIAGSHVGGFLIGARKKIEERLKWKTWETDEFMRTGARVEQQADKSSRMDRSEPINAIEKTVQSPERKKNKDAPTTDK</sequence>
<feature type="compositionally biased region" description="Basic and acidic residues" evidence="1">
    <location>
        <begin position="1234"/>
        <end position="1246"/>
    </location>
</feature>
<comment type="caution">
    <text evidence="2">The sequence shown here is derived from an EMBL/GenBank/DDBJ whole genome shotgun (WGS) entry which is preliminary data.</text>
</comment>
<feature type="region of interest" description="Disordered" evidence="1">
    <location>
        <begin position="487"/>
        <end position="565"/>
    </location>
</feature>
<dbReference type="Proteomes" id="UP001189429">
    <property type="component" value="Unassembled WGS sequence"/>
</dbReference>
<proteinExistence type="predicted"/>
<keyword evidence="3" id="KW-1185">Reference proteome</keyword>
<feature type="region of interest" description="Disordered" evidence="1">
    <location>
        <begin position="1230"/>
        <end position="1271"/>
    </location>
</feature>
<name>A0ABN9WL66_9DINO</name>
<feature type="region of interest" description="Disordered" evidence="1">
    <location>
        <begin position="74"/>
        <end position="97"/>
    </location>
</feature>